<dbReference type="PANTHER" id="PTHR34524:SF6">
    <property type="entry name" value="CALCYPHOSINE LIKE"/>
    <property type="match status" value="1"/>
</dbReference>
<dbReference type="Pfam" id="PF13833">
    <property type="entry name" value="EF-hand_8"/>
    <property type="match status" value="1"/>
</dbReference>
<dbReference type="PROSITE" id="PS00018">
    <property type="entry name" value="EF_HAND_1"/>
    <property type="match status" value="1"/>
</dbReference>
<dbReference type="PROSITE" id="PS50222">
    <property type="entry name" value="EF_HAND_2"/>
    <property type="match status" value="1"/>
</dbReference>
<dbReference type="InterPro" id="IPR018247">
    <property type="entry name" value="EF_Hand_1_Ca_BS"/>
</dbReference>
<dbReference type="InterPro" id="IPR051581">
    <property type="entry name" value="Ca-bind"/>
</dbReference>
<evidence type="ECO:0000313" key="6">
    <source>
        <dbReference type="Proteomes" id="UP000179807"/>
    </source>
</evidence>
<dbReference type="GO" id="GO:0005509">
    <property type="term" value="F:calcium ion binding"/>
    <property type="evidence" value="ECO:0007669"/>
    <property type="project" value="InterPro"/>
</dbReference>
<dbReference type="VEuPathDB" id="TrichDB:TRFO_25989"/>
<organism evidence="5 6">
    <name type="scientific">Tritrichomonas foetus</name>
    <dbReference type="NCBI Taxonomy" id="1144522"/>
    <lineage>
        <taxon>Eukaryota</taxon>
        <taxon>Metamonada</taxon>
        <taxon>Parabasalia</taxon>
        <taxon>Tritrichomonadida</taxon>
        <taxon>Tritrichomonadidae</taxon>
        <taxon>Tritrichomonas</taxon>
    </lineage>
</organism>
<dbReference type="PANTHER" id="PTHR34524">
    <property type="entry name" value="CALCYPHOSIN"/>
    <property type="match status" value="1"/>
</dbReference>
<evidence type="ECO:0000256" key="1">
    <source>
        <dbReference type="ARBA" id="ARBA00022723"/>
    </source>
</evidence>
<evidence type="ECO:0000256" key="2">
    <source>
        <dbReference type="ARBA" id="ARBA00022737"/>
    </source>
</evidence>
<proteinExistence type="predicted"/>
<dbReference type="AlphaFoldDB" id="A0A1J4K4K3"/>
<gene>
    <name evidence="5" type="ORF">TRFO_25989</name>
</gene>
<keyword evidence="6" id="KW-1185">Reference proteome</keyword>
<dbReference type="InterPro" id="IPR011992">
    <property type="entry name" value="EF-hand-dom_pair"/>
</dbReference>
<protein>
    <submittedName>
        <fullName evidence="5">EF hand family protein</fullName>
    </submittedName>
</protein>
<dbReference type="Pfam" id="PF13499">
    <property type="entry name" value="EF-hand_7"/>
    <property type="match status" value="1"/>
</dbReference>
<dbReference type="InterPro" id="IPR002048">
    <property type="entry name" value="EF_hand_dom"/>
</dbReference>
<comment type="caution">
    <text evidence="5">The sequence shown here is derived from an EMBL/GenBank/DDBJ whole genome shotgun (WGS) entry which is preliminary data.</text>
</comment>
<evidence type="ECO:0000313" key="5">
    <source>
        <dbReference type="EMBL" id="OHT06123.1"/>
    </source>
</evidence>
<dbReference type="OrthoDB" id="444540at2759"/>
<evidence type="ECO:0000256" key="3">
    <source>
        <dbReference type="ARBA" id="ARBA00022837"/>
    </source>
</evidence>
<dbReference type="Gene3D" id="1.10.238.10">
    <property type="entry name" value="EF-hand"/>
    <property type="match status" value="2"/>
</dbReference>
<evidence type="ECO:0000259" key="4">
    <source>
        <dbReference type="PROSITE" id="PS50222"/>
    </source>
</evidence>
<keyword evidence="1" id="KW-0479">Metal-binding</keyword>
<keyword evidence="3" id="KW-0106">Calcium</keyword>
<dbReference type="Proteomes" id="UP000179807">
    <property type="component" value="Unassembled WGS sequence"/>
</dbReference>
<dbReference type="RefSeq" id="XP_068359259.1">
    <property type="nucleotide sequence ID" value="XM_068504677.1"/>
</dbReference>
<sequence length="188" mass="21778">MSSKTIIANVKKTVQDNGPPDVATLSKMFNEADTNHHSYLDYEDEIEYVLKRMGLKLKPRELKVIKKELDPDGEEKIYLANFIAFFAKELPENRNKVIKESFKALSPNGESKVTLEQLRQRFGNSEYTIIGGRRVILNQFINDLARFFDMDNDGTITEADFINYYRDFSDKIESDELFTSIVKALWAF</sequence>
<feature type="domain" description="EF-hand" evidence="4">
    <location>
        <begin position="136"/>
        <end position="171"/>
    </location>
</feature>
<name>A0A1J4K4K3_9EUKA</name>
<accession>A0A1J4K4K3</accession>
<dbReference type="EMBL" id="MLAK01000736">
    <property type="protein sequence ID" value="OHT06123.1"/>
    <property type="molecule type" value="Genomic_DNA"/>
</dbReference>
<dbReference type="GeneID" id="94839381"/>
<dbReference type="SUPFAM" id="SSF47473">
    <property type="entry name" value="EF-hand"/>
    <property type="match status" value="1"/>
</dbReference>
<reference evidence="5" key="1">
    <citation type="submission" date="2016-10" db="EMBL/GenBank/DDBJ databases">
        <authorList>
            <person name="Benchimol M."/>
            <person name="Almeida L.G."/>
            <person name="Vasconcelos A.T."/>
            <person name="Perreira-Neves A."/>
            <person name="Rosa I.A."/>
            <person name="Tasca T."/>
            <person name="Bogo M.R."/>
            <person name="de Souza W."/>
        </authorList>
    </citation>
    <scope>NUCLEOTIDE SEQUENCE [LARGE SCALE GENOMIC DNA]</scope>
    <source>
        <strain evidence="5">K</strain>
    </source>
</reference>
<keyword evidence="2" id="KW-0677">Repeat</keyword>